<evidence type="ECO:0000256" key="1">
    <source>
        <dbReference type="ARBA" id="ARBA00023242"/>
    </source>
</evidence>
<proteinExistence type="predicted"/>
<evidence type="ECO:0000259" key="3">
    <source>
        <dbReference type="Pfam" id="PF00172"/>
    </source>
</evidence>
<keyword evidence="5" id="KW-1185">Reference proteome</keyword>
<dbReference type="PANTHER" id="PTHR38791">
    <property type="entry name" value="ZN(II)2CYS6 TRANSCRIPTION FACTOR (EUROFUNG)-RELATED-RELATED"/>
    <property type="match status" value="1"/>
</dbReference>
<dbReference type="Pfam" id="PF00172">
    <property type="entry name" value="Zn_clus"/>
    <property type="match status" value="1"/>
</dbReference>
<evidence type="ECO:0000313" key="5">
    <source>
        <dbReference type="Proteomes" id="UP001305779"/>
    </source>
</evidence>
<feature type="region of interest" description="Disordered" evidence="2">
    <location>
        <begin position="34"/>
        <end position="65"/>
    </location>
</feature>
<protein>
    <recommendedName>
        <fullName evidence="3">Zn(2)-C6 fungal-type domain-containing protein</fullName>
    </recommendedName>
</protein>
<organism evidence="4 5">
    <name type="scientific">Zasmidium cellare</name>
    <name type="common">Wine cellar mold</name>
    <name type="synonym">Racodium cellare</name>
    <dbReference type="NCBI Taxonomy" id="395010"/>
    <lineage>
        <taxon>Eukaryota</taxon>
        <taxon>Fungi</taxon>
        <taxon>Dikarya</taxon>
        <taxon>Ascomycota</taxon>
        <taxon>Pezizomycotina</taxon>
        <taxon>Dothideomycetes</taxon>
        <taxon>Dothideomycetidae</taxon>
        <taxon>Mycosphaerellales</taxon>
        <taxon>Mycosphaerellaceae</taxon>
        <taxon>Zasmidium</taxon>
    </lineage>
</organism>
<dbReference type="Proteomes" id="UP001305779">
    <property type="component" value="Unassembled WGS sequence"/>
</dbReference>
<sequence length="408" mass="46234">MVKCDNQRPICGRCSRLQRPCTGYRDPTDLIIVQDESQSSRVSTTQERSPRSASIADRESVSRSRYVPPQHYTACQKLPWMRRDLPNELRPRLHDIAVSRFFAHYVLYPNRHIGDDGYLPDLPYFYSRSSDGSTLQSAVRACALASYANASRQSELSMRACRAYGQALDSLKGNIMDAAVMKRDDTLMSVLVLDFYAPIETLSWFDDTAPTHIEARLGYNGCRIIKACRTAKEILSSKDRSSELIEMIEQLHTIAIETSAWPDLLPDGWLPLNSPSSPQTTEQDTIGRSTVQYNDIWIANTWNCHRTYEVHLHETLFECYSHLPEANQNTSVQDDIRDAVRRLNADMLDSVPFLLGTGQCHPELGSFYALGVTECVEKSVLASEEQREVARRMKEKVVRRWKGGDGGS</sequence>
<dbReference type="EMBL" id="JAXOVC010000010">
    <property type="protein sequence ID" value="KAK4496768.1"/>
    <property type="molecule type" value="Genomic_DNA"/>
</dbReference>
<keyword evidence="1" id="KW-0539">Nucleus</keyword>
<evidence type="ECO:0000313" key="4">
    <source>
        <dbReference type="EMBL" id="KAK4496768.1"/>
    </source>
</evidence>
<reference evidence="4 5" key="1">
    <citation type="journal article" date="2023" name="G3 (Bethesda)">
        <title>A chromosome-level genome assembly of Zasmidium syzygii isolated from banana leaves.</title>
        <authorList>
            <person name="van Westerhoven A.C."/>
            <person name="Mehrabi R."/>
            <person name="Talebi R."/>
            <person name="Steentjes M.B.F."/>
            <person name="Corcolon B."/>
            <person name="Chong P.A."/>
            <person name="Kema G.H.J."/>
            <person name="Seidl M.F."/>
        </authorList>
    </citation>
    <scope>NUCLEOTIDE SEQUENCE [LARGE SCALE GENOMIC DNA]</scope>
    <source>
        <strain evidence="4 5">P124</strain>
    </source>
</reference>
<feature type="domain" description="Zn(2)-C6 fungal-type" evidence="3">
    <location>
        <begin position="2"/>
        <end position="28"/>
    </location>
</feature>
<dbReference type="InterPro" id="IPR001138">
    <property type="entry name" value="Zn2Cys6_DnaBD"/>
</dbReference>
<accession>A0ABR0E6R1</accession>
<dbReference type="InterPro" id="IPR053175">
    <property type="entry name" value="DHMBA_Reg_Transcription_Factor"/>
</dbReference>
<comment type="caution">
    <text evidence="4">The sequence shown here is derived from an EMBL/GenBank/DDBJ whole genome shotgun (WGS) entry which is preliminary data.</text>
</comment>
<dbReference type="Gene3D" id="4.10.240.10">
    <property type="entry name" value="Zn(2)-C6 fungal-type DNA-binding domain"/>
    <property type="match status" value="1"/>
</dbReference>
<name>A0ABR0E6R1_ZASCE</name>
<gene>
    <name evidence="4" type="ORF">PRZ48_012751</name>
</gene>
<feature type="compositionally biased region" description="Polar residues" evidence="2">
    <location>
        <begin position="35"/>
        <end position="47"/>
    </location>
</feature>
<evidence type="ECO:0000256" key="2">
    <source>
        <dbReference type="SAM" id="MobiDB-lite"/>
    </source>
</evidence>
<dbReference type="InterPro" id="IPR036864">
    <property type="entry name" value="Zn2-C6_fun-type_DNA-bd_sf"/>
</dbReference>
<dbReference type="CDD" id="cd00067">
    <property type="entry name" value="GAL4"/>
    <property type="match status" value="1"/>
</dbReference>